<reference evidence="2 3" key="1">
    <citation type="submission" date="2019-06" db="EMBL/GenBank/DDBJ databases">
        <title>Genome sequence analysis of &gt;100 Bacillus licheniformis strains suggests intrinsic resistance to this species.</title>
        <authorList>
            <person name="Wels M."/>
            <person name="Siezen R.J."/>
            <person name="Johansen E."/>
            <person name="Stuer-Lauridsen B."/>
            <person name="Bjerre K."/>
            <person name="Nielsen B.K.K."/>
        </authorList>
    </citation>
    <scope>NUCLEOTIDE SEQUENCE [LARGE SCALE GENOMIC DNA]</scope>
    <source>
        <strain evidence="2 3">BAC-16736</strain>
    </source>
</reference>
<dbReference type="OMA" id="LWDYEYG"/>
<reference evidence="1 4" key="2">
    <citation type="submission" date="2020-12" db="EMBL/GenBank/DDBJ databases">
        <title>FDA dAtabase for Regulatory Grade micrObial Sequences (FDA-ARGOS): Supporting development and validation of Infectious Disease Dx tests.</title>
        <authorList>
            <person name="Nelson B."/>
            <person name="Plummer A."/>
            <person name="Tallon L."/>
            <person name="Sadzewicz L."/>
            <person name="Zhao X."/>
            <person name="Boylan J."/>
            <person name="Ott S."/>
            <person name="Bowen H."/>
            <person name="Vavikolanu K."/>
            <person name="Mehta A."/>
            <person name="Aluvathingal J."/>
            <person name="Nadendla S."/>
            <person name="Myers T."/>
            <person name="Yan Y."/>
            <person name="Sichtig H."/>
        </authorList>
    </citation>
    <scope>NUCLEOTIDE SEQUENCE [LARGE SCALE GENOMIC DNA]</scope>
    <source>
        <strain evidence="1 4">FDAARGOS_923</strain>
    </source>
</reference>
<evidence type="ECO:0000313" key="2">
    <source>
        <dbReference type="EMBL" id="TWL34283.1"/>
    </source>
</evidence>
<dbReference type="Proteomes" id="UP000595038">
    <property type="component" value="Chromosome"/>
</dbReference>
<dbReference type="RefSeq" id="WP_003184632.1">
    <property type="nucleotide sequence ID" value="NZ_BEXU01000016.1"/>
</dbReference>
<sequence length="63" mass="7191">MNKESLLQAFYQEIHGADETAFQKAARSFMNLWDYEYGCLDGLPDQADRVIGQIVHEDLLLGD</sequence>
<name>A0A1Y0YJ40_BACLI</name>
<gene>
    <name evidence="2" type="ORF">CHCC16736_2063</name>
    <name evidence="1" type="ORF">I6G80_09330</name>
</gene>
<dbReference type="EMBL" id="CP065647">
    <property type="protein sequence ID" value="QPR74426.1"/>
    <property type="molecule type" value="Genomic_DNA"/>
</dbReference>
<organism evidence="2 3">
    <name type="scientific">Bacillus licheniformis</name>
    <dbReference type="NCBI Taxonomy" id="1402"/>
    <lineage>
        <taxon>Bacteria</taxon>
        <taxon>Bacillati</taxon>
        <taxon>Bacillota</taxon>
        <taxon>Bacilli</taxon>
        <taxon>Bacillales</taxon>
        <taxon>Bacillaceae</taxon>
        <taxon>Bacillus</taxon>
    </lineage>
</organism>
<evidence type="ECO:0000313" key="3">
    <source>
        <dbReference type="Proteomes" id="UP000435910"/>
    </source>
</evidence>
<dbReference type="AlphaFoldDB" id="A0A1Y0YJ40"/>
<evidence type="ECO:0000313" key="4">
    <source>
        <dbReference type="Proteomes" id="UP000595038"/>
    </source>
</evidence>
<dbReference type="EMBL" id="NILC01000001">
    <property type="protein sequence ID" value="TWL34283.1"/>
    <property type="molecule type" value="Genomic_DNA"/>
</dbReference>
<proteinExistence type="predicted"/>
<dbReference type="Proteomes" id="UP000435910">
    <property type="component" value="Unassembled WGS sequence"/>
</dbReference>
<dbReference type="GeneID" id="92860191"/>
<accession>A0A1Y0YJ40</accession>
<protein>
    <submittedName>
        <fullName evidence="2">Uncharacterized protein</fullName>
    </submittedName>
</protein>
<evidence type="ECO:0000313" key="1">
    <source>
        <dbReference type="EMBL" id="QPR74426.1"/>
    </source>
</evidence>